<name>A0A6J8CAQ3_MYTCO</name>
<accession>A0A6J8CAQ3</accession>
<reference evidence="2 3" key="1">
    <citation type="submission" date="2020-06" db="EMBL/GenBank/DDBJ databases">
        <authorList>
            <person name="Li R."/>
            <person name="Bekaert M."/>
        </authorList>
    </citation>
    <scope>NUCLEOTIDE SEQUENCE [LARGE SCALE GENOMIC DNA]</scope>
    <source>
        <strain evidence="3">wild</strain>
    </source>
</reference>
<dbReference type="Proteomes" id="UP000507470">
    <property type="component" value="Unassembled WGS sequence"/>
</dbReference>
<keyword evidence="3" id="KW-1185">Reference proteome</keyword>
<evidence type="ECO:0000259" key="1">
    <source>
        <dbReference type="Pfam" id="PF17921"/>
    </source>
</evidence>
<proteinExistence type="predicted"/>
<dbReference type="Pfam" id="PF17921">
    <property type="entry name" value="Integrase_H2C2"/>
    <property type="match status" value="1"/>
</dbReference>
<gene>
    <name evidence="2" type="ORF">MCOR_27105</name>
</gene>
<dbReference type="AlphaFoldDB" id="A0A6J8CAQ3"/>
<feature type="domain" description="Integrase zinc-binding" evidence="1">
    <location>
        <begin position="59"/>
        <end position="94"/>
    </location>
</feature>
<dbReference type="Gene3D" id="1.10.340.70">
    <property type="match status" value="1"/>
</dbReference>
<organism evidence="2 3">
    <name type="scientific">Mytilus coruscus</name>
    <name type="common">Sea mussel</name>
    <dbReference type="NCBI Taxonomy" id="42192"/>
    <lineage>
        <taxon>Eukaryota</taxon>
        <taxon>Metazoa</taxon>
        <taxon>Spiralia</taxon>
        <taxon>Lophotrochozoa</taxon>
        <taxon>Mollusca</taxon>
        <taxon>Bivalvia</taxon>
        <taxon>Autobranchia</taxon>
        <taxon>Pteriomorphia</taxon>
        <taxon>Mytilida</taxon>
        <taxon>Mytiloidea</taxon>
        <taxon>Mytilidae</taxon>
        <taxon>Mytilinae</taxon>
        <taxon>Mytilus</taxon>
    </lineage>
</organism>
<evidence type="ECO:0000313" key="3">
    <source>
        <dbReference type="Proteomes" id="UP000507470"/>
    </source>
</evidence>
<dbReference type="InterPro" id="IPR041588">
    <property type="entry name" value="Integrase_H2C2"/>
</dbReference>
<evidence type="ECO:0000313" key="2">
    <source>
        <dbReference type="EMBL" id="CAC5392154.1"/>
    </source>
</evidence>
<dbReference type="OrthoDB" id="6078430at2759"/>
<dbReference type="EMBL" id="CACVKT020004909">
    <property type="protein sequence ID" value="CAC5392154.1"/>
    <property type="molecule type" value="Genomic_DNA"/>
</dbReference>
<sequence length="326" mass="37755">MDRPGDPKERPIADARLLNNTRSYRSPRFGTEGELIHQYLSRKKGVPRSEVMIEQIVLPKIMRQEALEAYHDCRAGHKGFHRTYAALQQKYYWSASIQLSEAKSTHKQILKLNYGIIFEKQGRIHFGEDVWKHTFQIKMTIKKGSVEIQQCKQKQICRRYNEMIVQLDMLQKQNVVNLNETVNVIKQLIPTNKPTLVKSKRKSKRAILSFVRQLSKTLFNTATMDDVNLLARHINALTTRTLTNTMAQHDQHESSYMASVDKRISNLVTQISDNHNEINMMQKSVLDNVTDAENLFLHLQAKIIESFSLSSKINQQLEQLKLGILI</sequence>
<protein>
    <recommendedName>
        <fullName evidence="1">Integrase zinc-binding domain-containing protein</fullName>
    </recommendedName>
</protein>